<gene>
    <name evidence="1" type="ORF">SAMN05444354_1219</name>
</gene>
<organism evidence="1 2">
    <name type="scientific">Stigmatella aurantiaca</name>
    <dbReference type="NCBI Taxonomy" id="41"/>
    <lineage>
        <taxon>Bacteria</taxon>
        <taxon>Pseudomonadati</taxon>
        <taxon>Myxococcota</taxon>
        <taxon>Myxococcia</taxon>
        <taxon>Myxococcales</taxon>
        <taxon>Cystobacterineae</taxon>
        <taxon>Archangiaceae</taxon>
        <taxon>Stigmatella</taxon>
    </lineage>
</organism>
<dbReference type="Proteomes" id="UP000182719">
    <property type="component" value="Unassembled WGS sequence"/>
</dbReference>
<protein>
    <submittedName>
        <fullName evidence="1">Uncharacterized protein</fullName>
    </submittedName>
</protein>
<dbReference type="AlphaFoldDB" id="A0A1H8AEL9"/>
<dbReference type="EMBL" id="FOAP01000021">
    <property type="protein sequence ID" value="SEM68249.1"/>
    <property type="molecule type" value="Genomic_DNA"/>
</dbReference>
<name>A0A1H8AEL9_STIAU</name>
<keyword evidence="2" id="KW-1185">Reference proteome</keyword>
<accession>A0A1H8AEL9</accession>
<proteinExistence type="predicted"/>
<reference evidence="2" key="1">
    <citation type="submission" date="2016-10" db="EMBL/GenBank/DDBJ databases">
        <authorList>
            <person name="Varghese N."/>
            <person name="Submissions S."/>
        </authorList>
    </citation>
    <scope>NUCLEOTIDE SEQUENCE [LARGE SCALE GENOMIC DNA]</scope>
    <source>
        <strain evidence="2">DSM 17044</strain>
    </source>
</reference>
<evidence type="ECO:0000313" key="2">
    <source>
        <dbReference type="Proteomes" id="UP000182719"/>
    </source>
</evidence>
<sequence length="171" mass="18275">MELLVDTVKTLNPAALSAPVRRETRVALDSFFRTFGFTSEADLTQLAGWVLSVPGGHMAEPHAALALARSHMEAWLVQVLGHQNAGETLLSRGRAAFVLSESAQHGAALLLTEPAALPQDIVSALRSAMPVPAPKAVPSVMPEQQLVLNPLAGLLRRWWRTETADASIEGA</sequence>
<evidence type="ECO:0000313" key="1">
    <source>
        <dbReference type="EMBL" id="SEM68249.1"/>
    </source>
</evidence>